<dbReference type="EMBL" id="DVNC01000029">
    <property type="protein sequence ID" value="HIU53388.1"/>
    <property type="molecule type" value="Genomic_DNA"/>
</dbReference>
<dbReference type="Pfam" id="PF08534">
    <property type="entry name" value="Redoxin"/>
    <property type="match status" value="1"/>
</dbReference>
<dbReference type="GO" id="GO:0016491">
    <property type="term" value="F:oxidoreductase activity"/>
    <property type="evidence" value="ECO:0007669"/>
    <property type="project" value="InterPro"/>
</dbReference>
<evidence type="ECO:0000313" key="3">
    <source>
        <dbReference type="Proteomes" id="UP000824107"/>
    </source>
</evidence>
<dbReference type="PANTHER" id="PTHR42852">
    <property type="entry name" value="THIOL:DISULFIDE INTERCHANGE PROTEIN DSBE"/>
    <property type="match status" value="1"/>
</dbReference>
<name>A0A9D1M4D2_9PROT</name>
<protein>
    <submittedName>
        <fullName evidence="2">TlpA family protein disulfide reductase</fullName>
    </submittedName>
</protein>
<dbReference type="CDD" id="cd02966">
    <property type="entry name" value="TlpA_like_family"/>
    <property type="match status" value="1"/>
</dbReference>
<dbReference type="InterPro" id="IPR013740">
    <property type="entry name" value="Redoxin"/>
</dbReference>
<organism evidence="2 3">
    <name type="scientific">Candidatus Scatocola faecipullorum</name>
    <dbReference type="NCBI Taxonomy" id="2840917"/>
    <lineage>
        <taxon>Bacteria</taxon>
        <taxon>Pseudomonadati</taxon>
        <taxon>Pseudomonadota</taxon>
        <taxon>Alphaproteobacteria</taxon>
        <taxon>Rhodospirillales</taxon>
        <taxon>Rhodospirillaceae</taxon>
        <taxon>Rhodospirillaceae incertae sedis</taxon>
        <taxon>Candidatus Scatocola</taxon>
    </lineage>
</organism>
<reference evidence="2" key="2">
    <citation type="journal article" date="2021" name="PeerJ">
        <title>Extensive microbial diversity within the chicken gut microbiome revealed by metagenomics and culture.</title>
        <authorList>
            <person name="Gilroy R."/>
            <person name="Ravi A."/>
            <person name="Getino M."/>
            <person name="Pursley I."/>
            <person name="Horton D.L."/>
            <person name="Alikhan N.F."/>
            <person name="Baker D."/>
            <person name="Gharbi K."/>
            <person name="Hall N."/>
            <person name="Watson M."/>
            <person name="Adriaenssens E.M."/>
            <person name="Foster-Nyarko E."/>
            <person name="Jarju S."/>
            <person name="Secka A."/>
            <person name="Antonio M."/>
            <person name="Oren A."/>
            <person name="Chaudhuri R.R."/>
            <person name="La Ragione R."/>
            <person name="Hildebrand F."/>
            <person name="Pallen M.J."/>
        </authorList>
    </citation>
    <scope>NUCLEOTIDE SEQUENCE</scope>
    <source>
        <strain evidence="2">ChiW3-316</strain>
    </source>
</reference>
<evidence type="ECO:0000313" key="2">
    <source>
        <dbReference type="EMBL" id="HIU53388.1"/>
    </source>
</evidence>
<dbReference type="InterPro" id="IPR013766">
    <property type="entry name" value="Thioredoxin_domain"/>
</dbReference>
<comment type="caution">
    <text evidence="2">The sequence shown here is derived from an EMBL/GenBank/DDBJ whole genome shotgun (WGS) entry which is preliminary data.</text>
</comment>
<dbReference type="PROSITE" id="PS51352">
    <property type="entry name" value="THIOREDOXIN_2"/>
    <property type="match status" value="1"/>
</dbReference>
<dbReference type="InterPro" id="IPR050553">
    <property type="entry name" value="Thioredoxin_ResA/DsbE_sf"/>
</dbReference>
<dbReference type="InterPro" id="IPR036249">
    <property type="entry name" value="Thioredoxin-like_sf"/>
</dbReference>
<dbReference type="AlphaFoldDB" id="A0A9D1M4D2"/>
<dbReference type="Proteomes" id="UP000824107">
    <property type="component" value="Unassembled WGS sequence"/>
</dbReference>
<accession>A0A9D1M4D2</accession>
<dbReference type="PANTHER" id="PTHR42852:SF13">
    <property type="entry name" value="PROTEIN DIPZ"/>
    <property type="match status" value="1"/>
</dbReference>
<proteinExistence type="predicted"/>
<dbReference type="SUPFAM" id="SSF52833">
    <property type="entry name" value="Thioredoxin-like"/>
    <property type="match status" value="1"/>
</dbReference>
<dbReference type="Gene3D" id="3.40.30.10">
    <property type="entry name" value="Glutaredoxin"/>
    <property type="match status" value="1"/>
</dbReference>
<reference evidence="2" key="1">
    <citation type="submission" date="2020-10" db="EMBL/GenBank/DDBJ databases">
        <authorList>
            <person name="Gilroy R."/>
        </authorList>
    </citation>
    <scope>NUCLEOTIDE SEQUENCE</scope>
    <source>
        <strain evidence="2">ChiW3-316</strain>
    </source>
</reference>
<evidence type="ECO:0000259" key="1">
    <source>
        <dbReference type="PROSITE" id="PS51352"/>
    </source>
</evidence>
<gene>
    <name evidence="2" type="ORF">IAD20_04850</name>
</gene>
<sequence length="180" mass="20701">MIKKYLNIALAVFVLGGWGGLFKPDPVNIYAEPRALPQREMFRFAENGEAYKLNDFKDQFVIANFWSRYCSPCLRELDNLNNFSKKVADNGIKVVIISPASEWHSLEEQQKFLQKYGAPDLDFYVDKKGDLSADLGIFTSPNTVLINRHGKEIGRIRGSVEWDDDEVIEYIYKIKAQNNQ</sequence>
<feature type="domain" description="Thioredoxin" evidence="1">
    <location>
        <begin position="30"/>
        <end position="176"/>
    </location>
</feature>